<evidence type="ECO:0000313" key="2">
    <source>
        <dbReference type="Proteomes" id="UP000827872"/>
    </source>
</evidence>
<sequence length="200" mass="21378">MGGEEQDPDQEGPPESDPRARLLGERVTRSLRVESDRWARCAASPEAQQLLRAFLDGDPAERLLFAALVSAGQLVLAEQLPLAAAPRRPSKGVFLLRTAPGPLSCPPAPGHLLWGDLSPSLLDHLAVLMEEAVRAQSSFPADLPEAAKKGREGEEAQEETTAPADTGTWHKKRARAFASESCLPVQTSAACVLHRSGPVP</sequence>
<accession>A0ACB8EJW7</accession>
<comment type="caution">
    <text evidence="1">The sequence shown here is derived from an EMBL/GenBank/DDBJ whole genome shotgun (WGS) entry which is preliminary data.</text>
</comment>
<gene>
    <name evidence="1" type="ORF">K3G42_027310</name>
</gene>
<organism evidence="1 2">
    <name type="scientific">Sphaerodactylus townsendi</name>
    <dbReference type="NCBI Taxonomy" id="933632"/>
    <lineage>
        <taxon>Eukaryota</taxon>
        <taxon>Metazoa</taxon>
        <taxon>Chordata</taxon>
        <taxon>Craniata</taxon>
        <taxon>Vertebrata</taxon>
        <taxon>Euteleostomi</taxon>
        <taxon>Lepidosauria</taxon>
        <taxon>Squamata</taxon>
        <taxon>Bifurcata</taxon>
        <taxon>Gekkota</taxon>
        <taxon>Sphaerodactylidae</taxon>
        <taxon>Sphaerodactylus</taxon>
    </lineage>
</organism>
<dbReference type="EMBL" id="CM037616">
    <property type="protein sequence ID" value="KAH7992824.1"/>
    <property type="molecule type" value="Genomic_DNA"/>
</dbReference>
<protein>
    <submittedName>
        <fullName evidence="1">Uncharacterized protein</fullName>
    </submittedName>
</protein>
<dbReference type="Proteomes" id="UP000827872">
    <property type="component" value="Linkage Group LG03"/>
</dbReference>
<keyword evidence="2" id="KW-1185">Reference proteome</keyword>
<evidence type="ECO:0000313" key="1">
    <source>
        <dbReference type="EMBL" id="KAH7992824.1"/>
    </source>
</evidence>
<proteinExistence type="predicted"/>
<name>A0ACB8EJW7_9SAUR</name>
<reference evidence="1" key="1">
    <citation type="submission" date="2021-08" db="EMBL/GenBank/DDBJ databases">
        <title>The first chromosome-level gecko genome reveals the dynamic sex chromosomes of Neotropical dwarf geckos (Sphaerodactylidae: Sphaerodactylus).</title>
        <authorList>
            <person name="Pinto B.J."/>
            <person name="Keating S.E."/>
            <person name="Gamble T."/>
        </authorList>
    </citation>
    <scope>NUCLEOTIDE SEQUENCE</scope>
    <source>
        <strain evidence="1">TG3544</strain>
    </source>
</reference>